<evidence type="ECO:0000256" key="12">
    <source>
        <dbReference type="PROSITE-ProRule" id="PRU00042"/>
    </source>
</evidence>
<keyword evidence="3" id="KW-0808">Transferase</keyword>
<keyword evidence="8" id="KW-0862">Zinc</keyword>
<dbReference type="PANTHER" id="PTHR16515">
    <property type="entry name" value="PR DOMAIN ZINC FINGER PROTEIN"/>
    <property type="match status" value="1"/>
</dbReference>
<dbReference type="SMART" id="SM00317">
    <property type="entry name" value="SET"/>
    <property type="match status" value="1"/>
</dbReference>
<evidence type="ECO:0000259" key="14">
    <source>
        <dbReference type="PROSITE" id="PS50280"/>
    </source>
</evidence>
<dbReference type="SUPFAM" id="SSF57667">
    <property type="entry name" value="beta-beta-alpha zinc fingers"/>
    <property type="match status" value="5"/>
</dbReference>
<protein>
    <submittedName>
        <fullName evidence="16">Oocyte zinc finger protein XlCOF6-like isoform X1</fullName>
    </submittedName>
</protein>
<comment type="subcellular location">
    <subcellularLocation>
        <location evidence="1">Nucleus</location>
    </subcellularLocation>
</comment>
<dbReference type="RefSeq" id="XP_055875600.1">
    <property type="nucleotide sequence ID" value="XM_056019625.1"/>
</dbReference>
<reference evidence="16" key="1">
    <citation type="submission" date="2025-08" db="UniProtKB">
        <authorList>
            <consortium name="RefSeq"/>
        </authorList>
    </citation>
    <scope>IDENTIFICATION</scope>
</reference>
<keyword evidence="11" id="KW-0539">Nucleus</keyword>
<keyword evidence="2" id="KW-0489">Methyltransferase</keyword>
<dbReference type="FunFam" id="3.30.160.60:FF:000100">
    <property type="entry name" value="Zinc finger 45-like"/>
    <property type="match status" value="1"/>
</dbReference>
<evidence type="ECO:0000256" key="1">
    <source>
        <dbReference type="ARBA" id="ARBA00004123"/>
    </source>
</evidence>
<evidence type="ECO:0000256" key="6">
    <source>
        <dbReference type="ARBA" id="ARBA00022737"/>
    </source>
</evidence>
<dbReference type="InterPro" id="IPR046341">
    <property type="entry name" value="SET_dom_sf"/>
</dbReference>
<dbReference type="PROSITE" id="PS00028">
    <property type="entry name" value="ZINC_FINGER_C2H2_1"/>
    <property type="match status" value="8"/>
</dbReference>
<dbReference type="SUPFAM" id="SSF82199">
    <property type="entry name" value="SET domain"/>
    <property type="match status" value="1"/>
</dbReference>
<keyword evidence="6" id="KW-0677">Repeat</keyword>
<evidence type="ECO:0000256" key="9">
    <source>
        <dbReference type="ARBA" id="ARBA00023015"/>
    </source>
</evidence>
<dbReference type="GO" id="GO:0005634">
    <property type="term" value="C:nucleus"/>
    <property type="evidence" value="ECO:0007669"/>
    <property type="project" value="UniProtKB-SubCell"/>
</dbReference>
<evidence type="ECO:0000256" key="3">
    <source>
        <dbReference type="ARBA" id="ARBA00022679"/>
    </source>
</evidence>
<feature type="domain" description="C2H2-type" evidence="13">
    <location>
        <begin position="580"/>
        <end position="607"/>
    </location>
</feature>
<evidence type="ECO:0000256" key="4">
    <source>
        <dbReference type="ARBA" id="ARBA00022691"/>
    </source>
</evidence>
<dbReference type="GO" id="GO:0006357">
    <property type="term" value="P:regulation of transcription by RNA polymerase II"/>
    <property type="evidence" value="ECO:0007669"/>
    <property type="project" value="UniProtKB-ARBA"/>
</dbReference>
<proteinExistence type="predicted"/>
<feature type="domain" description="C2H2-type" evidence="13">
    <location>
        <begin position="326"/>
        <end position="353"/>
    </location>
</feature>
<evidence type="ECO:0000256" key="11">
    <source>
        <dbReference type="ARBA" id="ARBA00023242"/>
    </source>
</evidence>
<gene>
    <name evidence="16" type="primary">LOC106074754</name>
</gene>
<evidence type="ECO:0000313" key="15">
    <source>
        <dbReference type="Proteomes" id="UP001165740"/>
    </source>
</evidence>
<feature type="domain" description="C2H2-type" evidence="13">
    <location>
        <begin position="354"/>
        <end position="381"/>
    </location>
</feature>
<dbReference type="InterPro" id="IPR036236">
    <property type="entry name" value="Znf_C2H2_sf"/>
</dbReference>
<keyword evidence="9" id="KW-0805">Transcription regulation</keyword>
<keyword evidence="4" id="KW-0949">S-adenosyl-L-methionine</keyword>
<keyword evidence="10" id="KW-0804">Transcription</keyword>
<evidence type="ECO:0000256" key="7">
    <source>
        <dbReference type="ARBA" id="ARBA00022771"/>
    </source>
</evidence>
<keyword evidence="7 12" id="KW-0863">Zinc-finger</keyword>
<dbReference type="SMART" id="SM00355">
    <property type="entry name" value="ZnF_C2H2"/>
    <property type="match status" value="10"/>
</dbReference>
<dbReference type="GO" id="GO:0032259">
    <property type="term" value="P:methylation"/>
    <property type="evidence" value="ECO:0007669"/>
    <property type="project" value="UniProtKB-KW"/>
</dbReference>
<feature type="domain" description="C2H2-type" evidence="13">
    <location>
        <begin position="535"/>
        <end position="559"/>
    </location>
</feature>
<dbReference type="GO" id="GO:0042054">
    <property type="term" value="F:histone methyltransferase activity"/>
    <property type="evidence" value="ECO:0007669"/>
    <property type="project" value="InterPro"/>
</dbReference>
<feature type="domain" description="C2H2-type" evidence="13">
    <location>
        <begin position="382"/>
        <end position="410"/>
    </location>
</feature>
<feature type="domain" description="C2H2-type" evidence="13">
    <location>
        <begin position="507"/>
        <end position="534"/>
    </location>
</feature>
<dbReference type="Pfam" id="PF21549">
    <property type="entry name" value="PRDM2_PR"/>
    <property type="match status" value="1"/>
</dbReference>
<evidence type="ECO:0000313" key="16">
    <source>
        <dbReference type="RefSeq" id="XP_055875600.1"/>
    </source>
</evidence>
<evidence type="ECO:0000259" key="13">
    <source>
        <dbReference type="PROSITE" id="PS50157"/>
    </source>
</evidence>
<dbReference type="GO" id="GO:0008270">
    <property type="term" value="F:zinc ion binding"/>
    <property type="evidence" value="ECO:0007669"/>
    <property type="project" value="UniProtKB-KW"/>
</dbReference>
<name>A0A9W2ZKZ2_BIOGL</name>
<keyword evidence="15" id="KW-1185">Reference proteome</keyword>
<feature type="domain" description="C2H2-type" evidence="13">
    <location>
        <begin position="479"/>
        <end position="506"/>
    </location>
</feature>
<dbReference type="PANTHER" id="PTHR16515:SF49">
    <property type="entry name" value="GASTRULA ZINC FINGER PROTEIN XLCGF49.1-LIKE-RELATED"/>
    <property type="match status" value="1"/>
</dbReference>
<evidence type="ECO:0000256" key="10">
    <source>
        <dbReference type="ARBA" id="ARBA00023163"/>
    </source>
</evidence>
<keyword evidence="5" id="KW-0479">Metal-binding</keyword>
<accession>A0A9W2ZKZ2</accession>
<evidence type="ECO:0000256" key="8">
    <source>
        <dbReference type="ARBA" id="ARBA00022833"/>
    </source>
</evidence>
<dbReference type="FunFam" id="3.30.160.60:FF:000446">
    <property type="entry name" value="Zinc finger protein"/>
    <property type="match status" value="1"/>
</dbReference>
<dbReference type="PROSITE" id="PS50157">
    <property type="entry name" value="ZINC_FINGER_C2H2_2"/>
    <property type="match status" value="8"/>
</dbReference>
<dbReference type="InterPro" id="IPR044417">
    <property type="entry name" value="PRDM7_9_PR-SET"/>
</dbReference>
<dbReference type="InterPro" id="IPR013087">
    <property type="entry name" value="Znf_C2H2_type"/>
</dbReference>
<dbReference type="InterPro" id="IPR001214">
    <property type="entry name" value="SET_dom"/>
</dbReference>
<dbReference type="Gene3D" id="2.170.270.10">
    <property type="entry name" value="SET domain"/>
    <property type="match status" value="1"/>
</dbReference>
<dbReference type="AlphaFoldDB" id="A0A9W2ZKZ2"/>
<dbReference type="Gene3D" id="3.30.160.60">
    <property type="entry name" value="Classic Zinc Finger"/>
    <property type="match status" value="6"/>
</dbReference>
<evidence type="ECO:0000256" key="5">
    <source>
        <dbReference type="ARBA" id="ARBA00022723"/>
    </source>
</evidence>
<dbReference type="Pfam" id="PF00096">
    <property type="entry name" value="zf-C2H2"/>
    <property type="match status" value="2"/>
</dbReference>
<organism evidence="15 16">
    <name type="scientific">Biomphalaria glabrata</name>
    <name type="common">Bloodfluke planorb</name>
    <name type="synonym">Freshwater snail</name>
    <dbReference type="NCBI Taxonomy" id="6526"/>
    <lineage>
        <taxon>Eukaryota</taxon>
        <taxon>Metazoa</taxon>
        <taxon>Spiralia</taxon>
        <taxon>Lophotrochozoa</taxon>
        <taxon>Mollusca</taxon>
        <taxon>Gastropoda</taxon>
        <taxon>Heterobranchia</taxon>
        <taxon>Euthyneura</taxon>
        <taxon>Panpulmonata</taxon>
        <taxon>Hygrophila</taxon>
        <taxon>Lymnaeoidea</taxon>
        <taxon>Planorbidae</taxon>
        <taxon>Biomphalaria</taxon>
    </lineage>
</organism>
<dbReference type="PROSITE" id="PS50280">
    <property type="entry name" value="SET"/>
    <property type="match status" value="1"/>
</dbReference>
<dbReference type="OrthoDB" id="9439254at2759"/>
<evidence type="ECO:0000256" key="2">
    <source>
        <dbReference type="ARBA" id="ARBA00022603"/>
    </source>
</evidence>
<dbReference type="Proteomes" id="UP001165740">
    <property type="component" value="Chromosome 2"/>
</dbReference>
<dbReference type="InterPro" id="IPR050331">
    <property type="entry name" value="Zinc_finger"/>
</dbReference>
<dbReference type="FunFam" id="3.30.160.60:FF:001289">
    <property type="entry name" value="Zinc finger protein 574"/>
    <property type="match status" value="1"/>
</dbReference>
<sequence length="627" mass="72000">MTMAENKNTLASLVKKCKSSKKQKSANSCKESNRVQNKSIKSKIIEKTQKYLNTSCMALPGDNGNIFSQERYLEYVDNLPEYGGLNIVPDAVVPSDSRKGEDEDYSKKTLPEGLVIKSSEIPEAGLGVFATKLFPSRTRFGPYLGKIEKNKIKAEKTGFSWQIYKNGKASHFVNADDPSNSNWMRFVNCSRSEGEQSVQAYQHRGQIYFIAPKAIQPNTEILVYYGDKYAKLLGIPLQKSEQSKKKQADNQKGNLHCNFCPLVFVSFHFYIESHLKHQHPEHYWNLINMCQRKDTTQTDSETCEISKQPNKSCACYLNRRSKAKRFTCNICAKTFASRNSIKIHVFTHTGEKPFQCDVCNRKFTLSHFLTRHKLVHSSEKPFVCNICGESFKQPSSLGSHKSRKHNDLRQSFKDAGQRKQYACSFCRKMFSRPYCVKKHELIHTRKQFPCDKCDQNQQNKSCTCYLNLHTNSKFKEKKFACNLCAKKFTFLRSLKSHVFTHTGERQFHCDVCGGQFSQLYILKSHKLIHSSGKKFICDICGECFKHQNSCLSHKCRKHSDSIYTSSKQKLLTENGKSHLPLCDVCGQSFASSFSLKRHQLLHTRQQLMCDKCDQLFETAGILKRHKC</sequence>
<feature type="domain" description="C2H2-type" evidence="13">
    <location>
        <begin position="421"/>
        <end position="448"/>
    </location>
</feature>
<dbReference type="OMA" id="AFNQEIH"/>
<feature type="domain" description="SET" evidence="14">
    <location>
        <begin position="112"/>
        <end position="226"/>
    </location>
</feature>
<dbReference type="GeneID" id="106074754"/>
<dbReference type="CDD" id="cd19193">
    <property type="entry name" value="PR-SET_PRDM7_9"/>
    <property type="match status" value="1"/>
</dbReference>